<dbReference type="PANTHER" id="PTHR13718">
    <property type="entry name" value="RIBOSOMAL S SUBUNIT"/>
    <property type="match status" value="1"/>
</dbReference>
<keyword evidence="2 4" id="KW-0689">Ribosomal protein</keyword>
<evidence type="ECO:0000256" key="2">
    <source>
        <dbReference type="ARBA" id="ARBA00022980"/>
    </source>
</evidence>
<keyword evidence="9" id="KW-1185">Reference proteome</keyword>
<dbReference type="PROSITE" id="PS50881">
    <property type="entry name" value="S5_DSRBD"/>
    <property type="match status" value="2"/>
</dbReference>
<keyword evidence="3 4" id="KW-0687">Ribonucleoprotein</keyword>
<dbReference type="SUPFAM" id="SSF54211">
    <property type="entry name" value="Ribosomal protein S5 domain 2-like"/>
    <property type="match status" value="2"/>
</dbReference>
<evidence type="ECO:0000256" key="3">
    <source>
        <dbReference type="ARBA" id="ARBA00023274"/>
    </source>
</evidence>
<dbReference type="NCBIfam" id="TIGR01020">
    <property type="entry name" value="uS5_euk_arch"/>
    <property type="match status" value="1"/>
</dbReference>
<dbReference type="InterPro" id="IPR014721">
    <property type="entry name" value="Ribsml_uS5_D2-typ_fold_subgr"/>
</dbReference>
<dbReference type="Gene3D" id="3.30.230.10">
    <property type="match status" value="2"/>
</dbReference>
<accession>A0ABQ7LC05</accession>
<feature type="compositionally biased region" description="Basic and acidic residues" evidence="6">
    <location>
        <begin position="44"/>
        <end position="55"/>
    </location>
</feature>
<evidence type="ECO:0000256" key="4">
    <source>
        <dbReference type="PROSITE-ProRule" id="PRU00268"/>
    </source>
</evidence>
<dbReference type="EMBL" id="JADBGQ010000008">
    <property type="protein sequence ID" value="KAG5383114.1"/>
    <property type="molecule type" value="Genomic_DNA"/>
</dbReference>
<comment type="similarity">
    <text evidence="1 5">Belongs to the universal ribosomal protein uS5 family.</text>
</comment>
<dbReference type="InterPro" id="IPR000851">
    <property type="entry name" value="Ribosomal_uS5"/>
</dbReference>
<dbReference type="InterPro" id="IPR013810">
    <property type="entry name" value="Ribosomal_uS5_N"/>
</dbReference>
<dbReference type="Gene3D" id="3.30.160.20">
    <property type="match status" value="2"/>
</dbReference>
<proteinExistence type="inferred from homology"/>
<comment type="caution">
    <text evidence="8">The sequence shown here is derived from an EMBL/GenBank/DDBJ whole genome shotgun (WGS) entry which is preliminary data.</text>
</comment>
<protein>
    <recommendedName>
        <fullName evidence="7">S5 DRBM domain-containing protein</fullName>
    </recommendedName>
</protein>
<dbReference type="InterPro" id="IPR020568">
    <property type="entry name" value="Ribosomal_Su5_D2-typ_SF"/>
</dbReference>
<sequence>MGWRRIKLDMSIGDNSSKVSGTTRSAALHDKPIILLTASTLAERGGERGAERGGDRGGFGRGFGERRGGRGGPRGRGRVVVEAVPQKTRNGHQSPSSAYQIIDLLVGPSLKDAVMKIMPVQKQTRAGQRTRFKAFVVVGDGEAIEVNKIGKPHTVPCKVTGKCGSVTVRMVPAPRGAGIDDVFTSSRVDIGLVISSDNDMSKTYGFITPEFWKETRFQKSPYQEYTDLLATKLDSAAKAVTEKWTPVTKLDRLVQSGKITQLEHIYLHSLPVKEYQIIDLLVGPSLKDEVMKIMPVQKQTRAGQRTRFKAFVIVEDGNGHVGLGVKYSKEVATAIRGGIILAKLSVVPLRRGYWCNKIGKPHTVPCKVTGKCGSVTVRMVPAPRGAGIVAARVPKKVLQLHLIVFRRHMGFLHLSFGKRQKSPYQEYTDLLAAKLDSAAKAITEVEDQA</sequence>
<evidence type="ECO:0000313" key="8">
    <source>
        <dbReference type="EMBL" id="KAG5383114.1"/>
    </source>
</evidence>
<organism evidence="8 9">
    <name type="scientific">Brassica rapa subsp. trilocularis</name>
    <dbReference type="NCBI Taxonomy" id="1813537"/>
    <lineage>
        <taxon>Eukaryota</taxon>
        <taxon>Viridiplantae</taxon>
        <taxon>Streptophyta</taxon>
        <taxon>Embryophyta</taxon>
        <taxon>Tracheophyta</taxon>
        <taxon>Spermatophyta</taxon>
        <taxon>Magnoliopsida</taxon>
        <taxon>eudicotyledons</taxon>
        <taxon>Gunneridae</taxon>
        <taxon>Pentapetalae</taxon>
        <taxon>rosids</taxon>
        <taxon>malvids</taxon>
        <taxon>Brassicales</taxon>
        <taxon>Brassicaceae</taxon>
        <taxon>Brassiceae</taxon>
        <taxon>Brassica</taxon>
    </lineage>
</organism>
<dbReference type="Proteomes" id="UP000823674">
    <property type="component" value="Chromosome A09"/>
</dbReference>
<dbReference type="PANTHER" id="PTHR13718:SF115">
    <property type="entry name" value="SMALL RIBOSOMAL SUBUNIT PROTEIN US5W-RELATED"/>
    <property type="match status" value="1"/>
</dbReference>
<evidence type="ECO:0000313" key="9">
    <source>
        <dbReference type="Proteomes" id="UP000823674"/>
    </source>
</evidence>
<name>A0ABQ7LC05_BRACM</name>
<evidence type="ECO:0000259" key="7">
    <source>
        <dbReference type="PROSITE" id="PS50881"/>
    </source>
</evidence>
<dbReference type="InterPro" id="IPR005324">
    <property type="entry name" value="Ribosomal_uS5_C"/>
</dbReference>
<evidence type="ECO:0000256" key="1">
    <source>
        <dbReference type="ARBA" id="ARBA00008945"/>
    </source>
</evidence>
<dbReference type="SUPFAM" id="SSF54768">
    <property type="entry name" value="dsRNA-binding domain-like"/>
    <property type="match status" value="2"/>
</dbReference>
<evidence type="ECO:0000256" key="6">
    <source>
        <dbReference type="SAM" id="MobiDB-lite"/>
    </source>
</evidence>
<dbReference type="InterPro" id="IPR005711">
    <property type="entry name" value="Ribosomal_uS5_euk/arc"/>
</dbReference>
<dbReference type="Pfam" id="PF03719">
    <property type="entry name" value="Ribosomal_S5_C"/>
    <property type="match status" value="1"/>
</dbReference>
<feature type="domain" description="S5 DRBM" evidence="7">
    <location>
        <begin position="286"/>
        <end position="349"/>
    </location>
</feature>
<evidence type="ECO:0000256" key="5">
    <source>
        <dbReference type="RuleBase" id="RU003823"/>
    </source>
</evidence>
<gene>
    <name evidence="8" type="primary">A09p021150.1_BraROA</name>
    <name evidence="8" type="ORF">IGI04_034584</name>
</gene>
<feature type="region of interest" description="Disordered" evidence="6">
    <location>
        <begin position="44"/>
        <end position="77"/>
    </location>
</feature>
<dbReference type="Pfam" id="PF00333">
    <property type="entry name" value="Ribosomal_S5"/>
    <property type="match status" value="2"/>
</dbReference>
<feature type="domain" description="S5 DRBM" evidence="7">
    <location>
        <begin position="110"/>
        <end position="173"/>
    </location>
</feature>
<reference evidence="8 9" key="1">
    <citation type="submission" date="2021-03" db="EMBL/GenBank/DDBJ databases">
        <authorList>
            <person name="King G.J."/>
            <person name="Bancroft I."/>
            <person name="Baten A."/>
            <person name="Bloomfield J."/>
            <person name="Borpatragohain P."/>
            <person name="He Z."/>
            <person name="Irish N."/>
            <person name="Irwin J."/>
            <person name="Liu K."/>
            <person name="Mauleon R.P."/>
            <person name="Moore J."/>
            <person name="Morris R."/>
            <person name="Ostergaard L."/>
            <person name="Wang B."/>
            <person name="Wells R."/>
        </authorList>
    </citation>
    <scope>NUCLEOTIDE SEQUENCE [LARGE SCALE GENOMIC DNA]</scope>
    <source>
        <strain evidence="8">R-o-18</strain>
        <tissue evidence="8">Leaf</tissue>
    </source>
</reference>